<proteinExistence type="predicted"/>
<reference evidence="1" key="1">
    <citation type="submission" date="2021-05" db="EMBL/GenBank/DDBJ databases">
        <authorList>
            <person name="Alioto T."/>
            <person name="Alioto T."/>
            <person name="Gomez Garrido J."/>
        </authorList>
    </citation>
    <scope>NUCLEOTIDE SEQUENCE</scope>
</reference>
<protein>
    <submittedName>
        <fullName evidence="1">(northern house mosquito) hypothetical protein</fullName>
    </submittedName>
</protein>
<name>A0A8D8H0U1_CULPI</name>
<dbReference type="EMBL" id="HBUE01193026">
    <property type="protein sequence ID" value="CAG6526080.1"/>
    <property type="molecule type" value="Transcribed_RNA"/>
</dbReference>
<dbReference type="EMBL" id="HBUE01298979">
    <property type="protein sequence ID" value="CAG6577790.1"/>
    <property type="molecule type" value="Transcribed_RNA"/>
</dbReference>
<accession>A0A8D8H0U1</accession>
<organism evidence="1">
    <name type="scientific">Culex pipiens</name>
    <name type="common">House mosquito</name>
    <dbReference type="NCBI Taxonomy" id="7175"/>
    <lineage>
        <taxon>Eukaryota</taxon>
        <taxon>Metazoa</taxon>
        <taxon>Ecdysozoa</taxon>
        <taxon>Arthropoda</taxon>
        <taxon>Hexapoda</taxon>
        <taxon>Insecta</taxon>
        <taxon>Pterygota</taxon>
        <taxon>Neoptera</taxon>
        <taxon>Endopterygota</taxon>
        <taxon>Diptera</taxon>
        <taxon>Nematocera</taxon>
        <taxon>Culicoidea</taxon>
        <taxon>Culicidae</taxon>
        <taxon>Culicinae</taxon>
        <taxon>Culicini</taxon>
        <taxon>Culex</taxon>
        <taxon>Culex</taxon>
    </lineage>
</organism>
<sequence length="107" mass="11958">MGGLRLSDFESRNLFTSEKKSSVMLRPSTAAKRVTASPRFSSFTSGIPRRMALHDSAERRYLSTSPSRRLTVSLSWTYFPSTTPTDPFSVCCSFSNLFMLSQTSSNL</sequence>
<evidence type="ECO:0000313" key="1">
    <source>
        <dbReference type="EMBL" id="CAG6526080.1"/>
    </source>
</evidence>
<dbReference type="AlphaFoldDB" id="A0A8D8H0U1"/>